<dbReference type="RefSeq" id="WP_243366664.1">
    <property type="nucleotide sequence ID" value="NZ_CP094348.1"/>
</dbReference>
<dbReference type="Proteomes" id="UP000830343">
    <property type="component" value="Chromosome"/>
</dbReference>
<dbReference type="Gene3D" id="3.40.50.12580">
    <property type="match status" value="1"/>
</dbReference>
<evidence type="ECO:0000256" key="1">
    <source>
        <dbReference type="ARBA" id="ARBA00004202"/>
    </source>
</evidence>
<keyword evidence="5" id="KW-0777">Teichoic acid biosynthesis</keyword>
<evidence type="ECO:0000256" key="5">
    <source>
        <dbReference type="ARBA" id="ARBA00022944"/>
    </source>
</evidence>
<evidence type="ECO:0000256" key="3">
    <source>
        <dbReference type="ARBA" id="ARBA00022475"/>
    </source>
</evidence>
<dbReference type="SUPFAM" id="SSF53756">
    <property type="entry name" value="UDP-Glycosyltransferase/glycogen phosphorylase"/>
    <property type="match status" value="1"/>
</dbReference>
<comment type="similarity">
    <text evidence="2">Belongs to the CDP-glycerol glycerophosphotransferase family.</text>
</comment>
<dbReference type="InterPro" id="IPR043148">
    <property type="entry name" value="TagF_C"/>
</dbReference>
<dbReference type="InterPro" id="IPR051612">
    <property type="entry name" value="Teichoic_Acid_Biosynth"/>
</dbReference>
<protein>
    <submittedName>
        <fullName evidence="7">CDP-glycerol glycerophosphotransferase family protein</fullName>
    </submittedName>
</protein>
<keyword evidence="3" id="KW-1003">Cell membrane</keyword>
<proteinExistence type="inferred from homology"/>
<reference evidence="7" key="1">
    <citation type="submission" date="2022-03" db="EMBL/GenBank/DDBJ databases">
        <authorList>
            <person name="Vrbovska V."/>
            <person name="Kovarovic V."/>
            <person name="Botka T."/>
            <person name="Pantucek R."/>
        </authorList>
    </citation>
    <scope>NUCLEOTIDE SEQUENCE</scope>
    <source>
        <strain evidence="7">CCM 2609</strain>
    </source>
</reference>
<accession>A0ABY3ZXX1</accession>
<keyword evidence="8" id="KW-1185">Reference proteome</keyword>
<dbReference type="Pfam" id="PF04464">
    <property type="entry name" value="Glyphos_transf"/>
    <property type="match status" value="1"/>
</dbReference>
<organism evidence="7 8">
    <name type="scientific">Macrococcus armenti</name>
    <dbReference type="NCBI Taxonomy" id="2875764"/>
    <lineage>
        <taxon>Bacteria</taxon>
        <taxon>Bacillati</taxon>
        <taxon>Bacillota</taxon>
        <taxon>Bacilli</taxon>
        <taxon>Bacillales</taxon>
        <taxon>Staphylococcaceae</taxon>
        <taxon>Macrococcus</taxon>
    </lineage>
</organism>
<keyword evidence="6" id="KW-0472">Membrane</keyword>
<keyword evidence="4" id="KW-0808">Transferase</keyword>
<dbReference type="Gene3D" id="3.40.50.11820">
    <property type="match status" value="1"/>
</dbReference>
<dbReference type="EMBL" id="CP094348">
    <property type="protein sequence ID" value="UOB21204.1"/>
    <property type="molecule type" value="Genomic_DNA"/>
</dbReference>
<dbReference type="InterPro" id="IPR007554">
    <property type="entry name" value="Glycerophosphate_synth"/>
</dbReference>
<comment type="subcellular location">
    <subcellularLocation>
        <location evidence="1">Cell membrane</location>
        <topology evidence="1">Peripheral membrane protein</topology>
    </subcellularLocation>
</comment>
<dbReference type="InterPro" id="IPR043149">
    <property type="entry name" value="TagF_N"/>
</dbReference>
<evidence type="ECO:0000256" key="2">
    <source>
        <dbReference type="ARBA" id="ARBA00010488"/>
    </source>
</evidence>
<evidence type="ECO:0000313" key="7">
    <source>
        <dbReference type="EMBL" id="UOB21204.1"/>
    </source>
</evidence>
<gene>
    <name evidence="7" type="ORF">MRZ06_03740</name>
</gene>
<evidence type="ECO:0000313" key="8">
    <source>
        <dbReference type="Proteomes" id="UP000830343"/>
    </source>
</evidence>
<name>A0ABY3ZXX1_9STAP</name>
<sequence length="357" mass="41385">MHDKLLTEVKYENNDKSDLYHDNQSDGSNNNYQTKKNHIVVTMTFTEDVLPIIKKLVSQNVDITLLYHPKYNDVVNKQLNYDNITAIPLNNKYVIQHIRAVKRAKVVLIDTYYLMFGAITKQKEQEVIQIWHASSALKRFGLEDRSVDLSNNKMVNQYKRVYDFTDSYIVAGDNMIDIFKQSLNATHKHFIKTGLPRLEYSEVPQSEGDAVLFVPTYRDYTLKESDKLTHRDIKHLLIRAHPSDNNYKTDHEISHLSLDECMNLANIIITDYSSLAVEALYKGKRVLLYVPDEAAYDAARGLNQYYYALPANLKAYTVEDLQDKLSSIERININGWTNYQTNDATDDIVHYIKEQLS</sequence>
<evidence type="ECO:0000256" key="4">
    <source>
        <dbReference type="ARBA" id="ARBA00022679"/>
    </source>
</evidence>
<dbReference type="PANTHER" id="PTHR37316">
    <property type="entry name" value="TEICHOIC ACID GLYCEROL-PHOSPHATE PRIMASE"/>
    <property type="match status" value="1"/>
</dbReference>
<evidence type="ECO:0000256" key="6">
    <source>
        <dbReference type="ARBA" id="ARBA00023136"/>
    </source>
</evidence>
<dbReference type="PANTHER" id="PTHR37316:SF1">
    <property type="entry name" value="TEICHOIC ACID GLYCEROL-PHOSPHATE PRIMASE"/>
    <property type="match status" value="1"/>
</dbReference>
<reference evidence="7" key="2">
    <citation type="submission" date="2022-04" db="EMBL/GenBank/DDBJ databases">
        <title>Antimicrobial genetic elements in methicillin-resistant Macrococcus armenti.</title>
        <authorList>
            <person name="Keller J.E."/>
            <person name="Schwendener S."/>
            <person name="Pantucek R."/>
            <person name="Perreten V."/>
        </authorList>
    </citation>
    <scope>NUCLEOTIDE SEQUENCE</scope>
    <source>
        <strain evidence="7">CCM 2609</strain>
    </source>
</reference>